<evidence type="ECO:0000259" key="8">
    <source>
        <dbReference type="PROSITE" id="PS52040"/>
    </source>
</evidence>
<organism evidence="9 10">
    <name type="scientific">Prochlorococcus marinus (strain MIT 9312)</name>
    <dbReference type="NCBI Taxonomy" id="74546"/>
    <lineage>
        <taxon>Bacteria</taxon>
        <taxon>Bacillati</taxon>
        <taxon>Cyanobacteriota</taxon>
        <taxon>Cyanophyceae</taxon>
        <taxon>Synechococcales</taxon>
        <taxon>Prochlorococcaceae</taxon>
        <taxon>Prochlorococcus</taxon>
    </lineage>
</organism>
<dbReference type="PANTHER" id="PTHR43493:SF5">
    <property type="entry name" value="DNA GYRASE SUBUNIT A, CHLOROPLASTIC_MITOCHONDRIAL"/>
    <property type="match status" value="1"/>
</dbReference>
<dbReference type="NCBIfam" id="NF004044">
    <property type="entry name" value="PRK05561.1"/>
    <property type="match status" value="1"/>
</dbReference>
<keyword evidence="6 7" id="KW-0413">Isomerase</keyword>
<dbReference type="PANTHER" id="PTHR43493">
    <property type="entry name" value="DNA GYRASE/TOPOISOMERASE SUBUNIT A"/>
    <property type="match status" value="1"/>
</dbReference>
<dbReference type="EMBL" id="CP000111">
    <property type="protein sequence ID" value="ABB49066.1"/>
    <property type="molecule type" value="Genomic_DNA"/>
</dbReference>
<evidence type="ECO:0000256" key="2">
    <source>
        <dbReference type="ARBA" id="ARBA00008263"/>
    </source>
</evidence>
<dbReference type="Gene3D" id="1.10.268.10">
    <property type="entry name" value="Topoisomerase, domain 3"/>
    <property type="match status" value="1"/>
</dbReference>
<sequence>MDKKKFTSISLQEEMQRSYLEYAMSVIVGRALPDARDGLKPVQRRILFAMYELGLTPDKPFRKCARVVGDVLGKYHPHGDQAVYDALVRLVQNFSTKYPTLDGHGNFGSVDNDPPAAMRYTETRLAPISHKGFLEEIDSETVNFSNNFDGSQKEPDVLPAQLPFLLLNGSSGIAVGMATNIPPHNLGEIVDGLIALINNKEVSNKKLSNIIKGPDFPTGGELIYSRAIEELYATGKGSITIRGVINSEAINLGKGKHKRNALIITELPFQISKAGWIEKLAELVNSSKINGISDIRDESDRDGMRIVIELKKDSNAELVISNLYKKTTLQTNFGAIFLALIKGKPVQLNLKQYLNYFLEFREETIRKRTNYFLKNTLEKLEILEGLSKATKNIKKIIEIIEDSENSAEAKSKLIDIFYLSAKQANSVLDMPLKKLTNLEKNQIDEDIRKLQEKKDYFQNLLNERKLLLELLVDELLILKKKYNVKRKTKLLKNIDQNEELETINNQILEDFINKKTKLFIDNRLYLRKMILNNYKKSFEDVNKIIDNKNIQKFICNIDKNVKIIGITYTGKVFHINWESNINNDYKLDKKIIGNIDQNKIINFHSIKKGIKNYLCILNSDGRFKKVLFDEDMIKSNRCFSITKLKNNIKTIDSFIFSEEKNLIILTSIGRMFKFNLSNKFLTPTTKQSQGLMLTKLLPTEKIVSCCSYQNGENIYLVSRKGKIFCINSNEIYYANEYSLGYLNEITQLKNDYFLKILPSNHYLDIETNKNKSARLNFDKLNFKSKKTNFLIDFLKLDDEEYIENCFQLENFLD</sequence>
<dbReference type="CDD" id="cd00187">
    <property type="entry name" value="TOP4c"/>
    <property type="match status" value="1"/>
</dbReference>
<evidence type="ECO:0000313" key="10">
    <source>
        <dbReference type="Proteomes" id="UP000002715"/>
    </source>
</evidence>
<reference evidence="10" key="1">
    <citation type="submission" date="2005-07" db="EMBL/GenBank/DDBJ databases">
        <title>Complete sequence of Prochlorococcus marinus str. MIT 9312.</title>
        <authorList>
            <consortium name="US DOE Joint Genome Institute"/>
            <person name="Copeland A."/>
            <person name="Lucas S."/>
            <person name="Lapidus A."/>
            <person name="Barry K."/>
            <person name="Detter J.C."/>
            <person name="Glavina T."/>
            <person name="Hammon N."/>
            <person name="Israni S."/>
            <person name="Pitluck S."/>
            <person name="Thiel J."/>
            <person name="Schmutz J."/>
            <person name="Larimer F."/>
            <person name="Land M."/>
            <person name="Kyrpides N."/>
            <person name="Lykidis A."/>
            <person name="Richardson P."/>
        </authorList>
    </citation>
    <scope>NUCLEOTIDE SEQUENCE [LARGE SCALE GENOMIC DNA]</scope>
    <source>
        <strain evidence="10">MIT 9312</strain>
    </source>
</reference>
<dbReference type="EC" id="5.6.2.2" evidence="3"/>
<dbReference type="eggNOG" id="COG0188">
    <property type="taxonomic scope" value="Bacteria"/>
</dbReference>
<name>Q31DH9_PROM9</name>
<evidence type="ECO:0000313" key="9">
    <source>
        <dbReference type="EMBL" id="ABB49066.1"/>
    </source>
</evidence>
<evidence type="ECO:0000256" key="4">
    <source>
        <dbReference type="ARBA" id="ARBA00023029"/>
    </source>
</evidence>
<dbReference type="HOGENOM" id="CLU_002977_4_1_3"/>
<dbReference type="GO" id="GO:0003677">
    <property type="term" value="F:DNA binding"/>
    <property type="evidence" value="ECO:0007669"/>
    <property type="project" value="UniProtKB-UniRule"/>
</dbReference>
<protein>
    <recommendedName>
        <fullName evidence="3">DNA topoisomerase (ATP-hydrolyzing)</fullName>
        <ecNumber evidence="3">5.6.2.2</ecNumber>
    </recommendedName>
</protein>
<dbReference type="Proteomes" id="UP000002715">
    <property type="component" value="Chromosome"/>
</dbReference>
<proteinExistence type="inferred from homology"/>
<dbReference type="RefSeq" id="WP_011375570.1">
    <property type="nucleotide sequence ID" value="NC_007577.1"/>
</dbReference>
<gene>
    <name evidence="9" type="ordered locus">PMT9312_0005</name>
</gene>
<dbReference type="InterPro" id="IPR013758">
    <property type="entry name" value="Topo_IIA_A/C_ab"/>
</dbReference>
<dbReference type="InterPro" id="IPR013760">
    <property type="entry name" value="Topo_IIA-like_dom_sf"/>
</dbReference>
<dbReference type="SUPFAM" id="SSF101904">
    <property type="entry name" value="GyrA/ParC C-terminal domain-like"/>
    <property type="match status" value="1"/>
</dbReference>
<dbReference type="SMART" id="SM00434">
    <property type="entry name" value="TOP4c"/>
    <property type="match status" value="1"/>
</dbReference>
<dbReference type="Gene3D" id="2.120.10.90">
    <property type="entry name" value="DNA gyrase/topoisomerase IV, subunit A, C-terminal"/>
    <property type="match status" value="1"/>
</dbReference>
<comment type="catalytic activity">
    <reaction evidence="1 7">
        <text>ATP-dependent breakage, passage and rejoining of double-stranded DNA.</text>
        <dbReference type="EC" id="5.6.2.2"/>
    </reaction>
</comment>
<evidence type="ECO:0000256" key="7">
    <source>
        <dbReference type="PROSITE-ProRule" id="PRU01384"/>
    </source>
</evidence>
<dbReference type="InterPro" id="IPR002205">
    <property type="entry name" value="Topo_IIA_dom_A"/>
</dbReference>
<evidence type="ECO:0000256" key="6">
    <source>
        <dbReference type="ARBA" id="ARBA00023235"/>
    </source>
</evidence>
<keyword evidence="5 7" id="KW-0238">DNA-binding</keyword>
<dbReference type="InterPro" id="IPR013757">
    <property type="entry name" value="Topo_IIA_A_a_sf"/>
</dbReference>
<dbReference type="OrthoDB" id="9806486at2"/>
<dbReference type="Gene3D" id="3.90.199.10">
    <property type="entry name" value="Topoisomerase II, domain 5"/>
    <property type="match status" value="1"/>
</dbReference>
<dbReference type="GO" id="GO:0005524">
    <property type="term" value="F:ATP binding"/>
    <property type="evidence" value="ECO:0007669"/>
    <property type="project" value="InterPro"/>
</dbReference>
<dbReference type="SUPFAM" id="SSF56719">
    <property type="entry name" value="Type II DNA topoisomerase"/>
    <property type="match status" value="1"/>
</dbReference>
<comment type="similarity">
    <text evidence="2">Belongs to the type II topoisomerase GyrA/ParC subunit family.</text>
</comment>
<accession>Q31DH9</accession>
<dbReference type="Gene3D" id="3.30.1360.40">
    <property type="match status" value="1"/>
</dbReference>
<keyword evidence="4 7" id="KW-0799">Topoisomerase</keyword>
<dbReference type="GO" id="GO:0009330">
    <property type="term" value="C:DNA topoisomerase type II (double strand cut, ATP-hydrolyzing) complex"/>
    <property type="evidence" value="ECO:0007669"/>
    <property type="project" value="TreeGrafter"/>
</dbReference>
<dbReference type="GO" id="GO:0034335">
    <property type="term" value="F:DNA negative supercoiling activity"/>
    <property type="evidence" value="ECO:0007669"/>
    <property type="project" value="UniProtKB-ARBA"/>
</dbReference>
<dbReference type="AlphaFoldDB" id="Q31DH9"/>
<dbReference type="InterPro" id="IPR050220">
    <property type="entry name" value="Type_II_DNA_Topoisomerases"/>
</dbReference>
<dbReference type="KEGG" id="pmi:PMT9312_0005"/>
<dbReference type="GO" id="GO:0006265">
    <property type="term" value="P:DNA topological change"/>
    <property type="evidence" value="ECO:0007669"/>
    <property type="project" value="UniProtKB-UniRule"/>
</dbReference>
<dbReference type="STRING" id="74546.PMT9312_0005"/>
<evidence type="ECO:0000256" key="1">
    <source>
        <dbReference type="ARBA" id="ARBA00000185"/>
    </source>
</evidence>
<dbReference type="FunFam" id="3.30.1360.40:FF:000002">
    <property type="entry name" value="DNA gyrase subunit A"/>
    <property type="match status" value="1"/>
</dbReference>
<dbReference type="PROSITE" id="PS52040">
    <property type="entry name" value="TOPO_IIA"/>
    <property type="match status" value="1"/>
</dbReference>
<evidence type="ECO:0000256" key="5">
    <source>
        <dbReference type="ARBA" id="ARBA00023125"/>
    </source>
</evidence>
<dbReference type="Pfam" id="PF00521">
    <property type="entry name" value="DNA_topoisoIV"/>
    <property type="match status" value="1"/>
</dbReference>
<feature type="active site" description="O-(5'-phospho-DNA)-tyrosine intermediate" evidence="7">
    <location>
        <position position="120"/>
    </location>
</feature>
<dbReference type="FunFam" id="1.10.268.10:FF:000001">
    <property type="entry name" value="DNA gyrase subunit A"/>
    <property type="match status" value="1"/>
</dbReference>
<dbReference type="GO" id="GO:0005737">
    <property type="term" value="C:cytoplasm"/>
    <property type="evidence" value="ECO:0007669"/>
    <property type="project" value="TreeGrafter"/>
</dbReference>
<dbReference type="InterPro" id="IPR035516">
    <property type="entry name" value="Gyrase/topoIV_suA_C"/>
</dbReference>
<evidence type="ECO:0000256" key="3">
    <source>
        <dbReference type="ARBA" id="ARBA00012895"/>
    </source>
</evidence>
<feature type="domain" description="Topo IIA-type catalytic" evidence="8">
    <location>
        <begin position="32"/>
        <end position="508"/>
    </location>
</feature>